<dbReference type="InterPro" id="IPR013549">
    <property type="entry name" value="DUF1731"/>
</dbReference>
<evidence type="ECO:0000256" key="1">
    <source>
        <dbReference type="ARBA" id="ARBA00009353"/>
    </source>
</evidence>
<dbReference type="AlphaFoldDB" id="H0E1V7"/>
<dbReference type="InterPro" id="IPR001509">
    <property type="entry name" value="Epimerase_deHydtase"/>
</dbReference>
<gene>
    <name evidence="4" type="ORF">PAI11_07690</name>
</gene>
<dbReference type="Gene3D" id="3.40.50.720">
    <property type="entry name" value="NAD(P)-binding Rossmann-like Domain"/>
    <property type="match status" value="1"/>
</dbReference>
<comment type="similarity">
    <text evidence="1">Belongs to the NAD(P)-dependent epimerase/dehydratase family. SDR39U1 subfamily.</text>
</comment>
<dbReference type="RefSeq" id="WP_007571110.1">
    <property type="nucleotide sequence ID" value="NZ_AGUD01000033.1"/>
</dbReference>
<dbReference type="InterPro" id="IPR010099">
    <property type="entry name" value="SDR39U1"/>
</dbReference>
<feature type="domain" description="DUF1731" evidence="3">
    <location>
        <begin position="257"/>
        <end position="303"/>
    </location>
</feature>
<dbReference type="OrthoDB" id="9801773at2"/>
<dbReference type="EMBL" id="AGUD01000033">
    <property type="protein sequence ID" value="EHN12349.1"/>
    <property type="molecule type" value="Genomic_DNA"/>
</dbReference>
<dbReference type="NCBIfam" id="TIGR01777">
    <property type="entry name" value="yfcH"/>
    <property type="match status" value="1"/>
</dbReference>
<dbReference type="SUPFAM" id="SSF51735">
    <property type="entry name" value="NAD(P)-binding Rossmann-fold domains"/>
    <property type="match status" value="1"/>
</dbReference>
<dbReference type="Pfam" id="PF01370">
    <property type="entry name" value="Epimerase"/>
    <property type="match status" value="1"/>
</dbReference>
<keyword evidence="4" id="KW-0131">Cell cycle</keyword>
<keyword evidence="4" id="KW-0132">Cell division</keyword>
<feature type="domain" description="NAD-dependent epimerase/dehydratase" evidence="2">
    <location>
        <begin position="3"/>
        <end position="223"/>
    </location>
</feature>
<comment type="caution">
    <text evidence="4">The sequence shown here is derived from an EMBL/GenBank/DDBJ whole genome shotgun (WGS) entry which is preliminary data.</text>
</comment>
<evidence type="ECO:0000313" key="4">
    <source>
        <dbReference type="EMBL" id="EHN12349.1"/>
    </source>
</evidence>
<keyword evidence="5" id="KW-1185">Reference proteome</keyword>
<evidence type="ECO:0000259" key="3">
    <source>
        <dbReference type="Pfam" id="PF08338"/>
    </source>
</evidence>
<protein>
    <submittedName>
        <fullName evidence="4">Cell division inhibitor</fullName>
    </submittedName>
</protein>
<evidence type="ECO:0000313" key="5">
    <source>
        <dbReference type="Proteomes" id="UP000005143"/>
    </source>
</evidence>
<dbReference type="Proteomes" id="UP000005143">
    <property type="component" value="Unassembled WGS sequence"/>
</dbReference>
<dbReference type="PANTHER" id="PTHR11092">
    <property type="entry name" value="SUGAR NUCLEOTIDE EPIMERASE RELATED"/>
    <property type="match status" value="1"/>
</dbReference>
<name>H0E1V7_9ACTN</name>
<organism evidence="4 5">
    <name type="scientific">Patulibacter medicamentivorans</name>
    <dbReference type="NCBI Taxonomy" id="1097667"/>
    <lineage>
        <taxon>Bacteria</taxon>
        <taxon>Bacillati</taxon>
        <taxon>Actinomycetota</taxon>
        <taxon>Thermoleophilia</taxon>
        <taxon>Solirubrobacterales</taxon>
        <taxon>Patulibacteraceae</taxon>
        <taxon>Patulibacter</taxon>
    </lineage>
</organism>
<dbReference type="PANTHER" id="PTHR11092:SF0">
    <property type="entry name" value="EPIMERASE FAMILY PROTEIN SDR39U1"/>
    <property type="match status" value="1"/>
</dbReference>
<reference evidence="4 5" key="1">
    <citation type="journal article" date="2013" name="Biodegradation">
        <title>Quantitative proteomic analysis of ibuprofen-degrading Patulibacter sp. strain I11.</title>
        <authorList>
            <person name="Almeida B."/>
            <person name="Kjeldal H."/>
            <person name="Lolas I."/>
            <person name="Knudsen A.D."/>
            <person name="Carvalho G."/>
            <person name="Nielsen K.L."/>
            <person name="Barreto Crespo M.T."/>
            <person name="Stensballe A."/>
            <person name="Nielsen J.L."/>
        </authorList>
    </citation>
    <scope>NUCLEOTIDE SEQUENCE [LARGE SCALE GENOMIC DNA]</scope>
    <source>
        <strain evidence="4 5">I11</strain>
    </source>
</reference>
<dbReference type="InterPro" id="IPR036291">
    <property type="entry name" value="NAD(P)-bd_dom_sf"/>
</dbReference>
<accession>H0E1V7</accession>
<dbReference type="GO" id="GO:0051301">
    <property type="term" value="P:cell division"/>
    <property type="evidence" value="ECO:0007669"/>
    <property type="project" value="UniProtKB-KW"/>
</dbReference>
<sequence length="305" mass="31993">MHVTVTGATGLVGSRLVQRLLARGDQVTVLSRDAERARQALGAVEAHAWDPTAGPPPAVAIEGRDAIVNLAGETVNQRWSDEAKARIRDSRVETTRQLVAAIAAIDDPSARPGTLVNGSASGYYGDTGEAEVREDQPPASDDFLAEMAAAWEAQAHTAAGLGLRVAIVRTGLVLAAHGGALPVIAKPLRSGLGGWIGNGRQYVPWIHLDDEVGLQLAALDHPTFEGPVNAAAPEAVTNKAFTKAIGRVIHRPVLVPAPAFALRAALGERAQLVTDSSRMVPGRAAELGYVFAHPRLDEALEDLLG</sequence>
<proteinExistence type="inferred from homology"/>
<dbReference type="Pfam" id="PF08338">
    <property type="entry name" value="DUF1731"/>
    <property type="match status" value="1"/>
</dbReference>
<evidence type="ECO:0000259" key="2">
    <source>
        <dbReference type="Pfam" id="PF01370"/>
    </source>
</evidence>